<dbReference type="EMBL" id="CYGY02000050">
    <property type="protein sequence ID" value="SIT46132.1"/>
    <property type="molecule type" value="Genomic_DNA"/>
</dbReference>
<keyword evidence="2" id="KW-1185">Reference proteome</keyword>
<comment type="caution">
    <text evidence="1">The sequence shown here is derived from an EMBL/GenBank/DDBJ whole genome shotgun (WGS) entry which is preliminary data.</text>
</comment>
<evidence type="ECO:0000313" key="2">
    <source>
        <dbReference type="Proteomes" id="UP000195569"/>
    </source>
</evidence>
<protein>
    <submittedName>
        <fullName evidence="1">Uncharacterized protein</fullName>
    </submittedName>
</protein>
<gene>
    <name evidence="1" type="ORF">BN2476_500065</name>
</gene>
<name>A0A1N7SFM5_9BURK</name>
<proteinExistence type="predicted"/>
<evidence type="ECO:0000313" key="1">
    <source>
        <dbReference type="EMBL" id="SIT46132.1"/>
    </source>
</evidence>
<accession>A0A1N7SFM5</accession>
<sequence length="80" mass="8944">MGRMARWRAATLALKSRTSIPHLEAQSVQSYKAIERFAIAQCFYARLTCAYCARAVQLSARDKASTRECPHSSHRVLTGS</sequence>
<dbReference type="Proteomes" id="UP000195569">
    <property type="component" value="Unassembled WGS sequence"/>
</dbReference>
<organism evidence="1 2">
    <name type="scientific">Paraburkholderia piptadeniae</name>
    <dbReference type="NCBI Taxonomy" id="1701573"/>
    <lineage>
        <taxon>Bacteria</taxon>
        <taxon>Pseudomonadati</taxon>
        <taxon>Pseudomonadota</taxon>
        <taxon>Betaproteobacteria</taxon>
        <taxon>Burkholderiales</taxon>
        <taxon>Burkholderiaceae</taxon>
        <taxon>Paraburkholderia</taxon>
    </lineage>
</organism>
<reference evidence="1" key="1">
    <citation type="submission" date="2016-12" db="EMBL/GenBank/DDBJ databases">
        <authorList>
            <person name="Moulin L."/>
        </authorList>
    </citation>
    <scope>NUCLEOTIDE SEQUENCE [LARGE SCALE GENOMIC DNA]</scope>
    <source>
        <strain evidence="1">STM 7183</strain>
    </source>
</reference>
<dbReference type="AlphaFoldDB" id="A0A1N7SFM5"/>